<evidence type="ECO:0000313" key="1">
    <source>
        <dbReference type="EMBL" id="KCZ97086.1"/>
    </source>
</evidence>
<reference evidence="1 2" key="1">
    <citation type="journal article" date="2014" name="Antonie Van Leeuwenhoek">
        <title>Hyphomonas beringensis sp. nov. and Hyphomonas chukchiensis sp. nov., isolated from surface seawater of the Bering Sea and Chukchi Sea.</title>
        <authorList>
            <person name="Li C."/>
            <person name="Lai Q."/>
            <person name="Li G."/>
            <person name="Dong C."/>
            <person name="Wang J."/>
            <person name="Liao Y."/>
            <person name="Shao Z."/>
        </authorList>
    </citation>
    <scope>NUCLEOTIDE SEQUENCE [LARGE SCALE GENOMIC DNA]</scope>
    <source>
        <strain evidence="1 2">SCH89</strain>
    </source>
</reference>
<comment type="caution">
    <text evidence="1">The sequence shown here is derived from an EMBL/GenBank/DDBJ whole genome shotgun (WGS) entry which is preliminary data.</text>
</comment>
<evidence type="ECO:0000313" key="2">
    <source>
        <dbReference type="Proteomes" id="UP000024942"/>
    </source>
</evidence>
<dbReference type="EMBL" id="ARYL01000126">
    <property type="protein sequence ID" value="KCZ97086.1"/>
    <property type="molecule type" value="Genomic_DNA"/>
</dbReference>
<dbReference type="STRING" id="1280953.HOC_20678"/>
<gene>
    <name evidence="1" type="ORF">HOC_20678</name>
</gene>
<accession>A0A059G1L1</accession>
<name>A0A059G1L1_9PROT</name>
<dbReference type="eggNOG" id="COG3335">
    <property type="taxonomic scope" value="Bacteria"/>
</dbReference>
<dbReference type="AlphaFoldDB" id="A0A059G1L1"/>
<proteinExistence type="predicted"/>
<protein>
    <submittedName>
        <fullName evidence="1">ISSpo6, transposase orfB</fullName>
    </submittedName>
</protein>
<sequence>MAEQERTDVKAWRADWKHYRQPDMQAEPGGLVFLDETSVKTNMCQLRGRCLCVTRLKASAPFGKLGTQTVIAGLRCSEPTAPWIIEGAMNRAAFEVSISRPSLHPP</sequence>
<organism evidence="1 2">
    <name type="scientific">Hyphomonas oceanitis SCH89</name>
    <dbReference type="NCBI Taxonomy" id="1280953"/>
    <lineage>
        <taxon>Bacteria</taxon>
        <taxon>Pseudomonadati</taxon>
        <taxon>Pseudomonadota</taxon>
        <taxon>Alphaproteobacteria</taxon>
        <taxon>Hyphomonadales</taxon>
        <taxon>Hyphomonadaceae</taxon>
        <taxon>Hyphomonas</taxon>
    </lineage>
</organism>
<dbReference type="Proteomes" id="UP000024942">
    <property type="component" value="Unassembled WGS sequence"/>
</dbReference>
<keyword evidence="2" id="KW-1185">Reference proteome</keyword>